<dbReference type="InterPro" id="IPR008145">
    <property type="entry name" value="GK/Ca_channel_bsu"/>
</dbReference>
<comment type="subcellular location">
    <subcellularLocation>
        <location evidence="2 13">Cytoplasm</location>
    </subcellularLocation>
</comment>
<dbReference type="PROSITE" id="PS00856">
    <property type="entry name" value="GUANYLATE_KINASE_1"/>
    <property type="match status" value="1"/>
</dbReference>
<comment type="function">
    <text evidence="1 13">Essential for recycling GMP and indirectly, cGMP.</text>
</comment>
<dbReference type="Gene3D" id="3.40.50.300">
    <property type="entry name" value="P-loop containing nucleotide triphosphate hydrolases"/>
    <property type="match status" value="1"/>
</dbReference>
<dbReference type="GO" id="GO:0004385">
    <property type="term" value="F:GMP kinase activity"/>
    <property type="evidence" value="ECO:0007669"/>
    <property type="project" value="UniProtKB-UniRule"/>
</dbReference>
<dbReference type="HAMAP" id="MF_00328">
    <property type="entry name" value="Guanylate_kinase"/>
    <property type="match status" value="1"/>
</dbReference>
<dbReference type="AlphaFoldDB" id="A0A932MQ88"/>
<dbReference type="CDD" id="cd00071">
    <property type="entry name" value="GMPK"/>
    <property type="match status" value="1"/>
</dbReference>
<protein>
    <recommendedName>
        <fullName evidence="5 13">Guanylate kinase</fullName>
        <ecNumber evidence="4 13">2.7.4.8</ecNumber>
    </recommendedName>
    <alternativeName>
        <fullName evidence="11 13">GMP kinase</fullName>
    </alternativeName>
</protein>
<feature type="binding site" evidence="13">
    <location>
        <begin position="13"/>
        <end position="20"/>
    </location>
    <ligand>
        <name>ATP</name>
        <dbReference type="ChEBI" id="CHEBI:30616"/>
    </ligand>
</feature>
<dbReference type="PANTHER" id="PTHR23117:SF13">
    <property type="entry name" value="GUANYLATE KINASE"/>
    <property type="match status" value="1"/>
</dbReference>
<dbReference type="InterPro" id="IPR008144">
    <property type="entry name" value="Guanylate_kin-like_dom"/>
</dbReference>
<dbReference type="PANTHER" id="PTHR23117">
    <property type="entry name" value="GUANYLATE KINASE-RELATED"/>
    <property type="match status" value="1"/>
</dbReference>
<dbReference type="Pfam" id="PF00625">
    <property type="entry name" value="Guanylate_kin"/>
    <property type="match status" value="1"/>
</dbReference>
<gene>
    <name evidence="13 15" type="primary">gmk</name>
    <name evidence="15" type="ORF">HYZ11_09730</name>
</gene>
<evidence type="ECO:0000256" key="7">
    <source>
        <dbReference type="ARBA" id="ARBA00022679"/>
    </source>
</evidence>
<dbReference type="Proteomes" id="UP000782312">
    <property type="component" value="Unassembled WGS sequence"/>
</dbReference>
<keyword evidence="9 13" id="KW-0418">Kinase</keyword>
<dbReference type="GO" id="GO:0005524">
    <property type="term" value="F:ATP binding"/>
    <property type="evidence" value="ECO:0007669"/>
    <property type="project" value="UniProtKB-UniRule"/>
</dbReference>
<evidence type="ECO:0000313" key="16">
    <source>
        <dbReference type="Proteomes" id="UP000782312"/>
    </source>
</evidence>
<dbReference type="InterPro" id="IPR017665">
    <property type="entry name" value="Guanylate_kinase"/>
</dbReference>
<evidence type="ECO:0000256" key="13">
    <source>
        <dbReference type="HAMAP-Rule" id="MF_00328"/>
    </source>
</evidence>
<evidence type="ECO:0000313" key="15">
    <source>
        <dbReference type="EMBL" id="MBI3127871.1"/>
    </source>
</evidence>
<evidence type="ECO:0000256" key="4">
    <source>
        <dbReference type="ARBA" id="ARBA00012961"/>
    </source>
</evidence>
<dbReference type="Gene3D" id="3.30.63.10">
    <property type="entry name" value="Guanylate Kinase phosphate binding domain"/>
    <property type="match status" value="1"/>
</dbReference>
<organism evidence="15 16">
    <name type="scientific">Tectimicrobiota bacterium</name>
    <dbReference type="NCBI Taxonomy" id="2528274"/>
    <lineage>
        <taxon>Bacteria</taxon>
        <taxon>Pseudomonadati</taxon>
        <taxon>Nitrospinota/Tectimicrobiota group</taxon>
        <taxon>Candidatus Tectimicrobiota</taxon>
    </lineage>
</organism>
<reference evidence="15" key="1">
    <citation type="submission" date="2020-07" db="EMBL/GenBank/DDBJ databases">
        <title>Huge and variable diversity of episymbiotic CPR bacteria and DPANN archaea in groundwater ecosystems.</title>
        <authorList>
            <person name="He C.Y."/>
            <person name="Keren R."/>
            <person name="Whittaker M."/>
            <person name="Farag I.F."/>
            <person name="Doudna J."/>
            <person name="Cate J.H.D."/>
            <person name="Banfield J.F."/>
        </authorList>
    </citation>
    <scope>NUCLEOTIDE SEQUENCE</scope>
    <source>
        <strain evidence="15">NC_groundwater_763_Ag_S-0.2um_68_21</strain>
    </source>
</reference>
<evidence type="ECO:0000256" key="12">
    <source>
        <dbReference type="ARBA" id="ARBA00048594"/>
    </source>
</evidence>
<dbReference type="NCBIfam" id="TIGR03263">
    <property type="entry name" value="guanyl_kin"/>
    <property type="match status" value="1"/>
</dbReference>
<proteinExistence type="inferred from homology"/>
<dbReference type="InterPro" id="IPR020590">
    <property type="entry name" value="Guanylate_kinase_CS"/>
</dbReference>
<comment type="similarity">
    <text evidence="3 13">Belongs to the guanylate kinase family.</text>
</comment>
<dbReference type="SMART" id="SM00072">
    <property type="entry name" value="GuKc"/>
    <property type="match status" value="1"/>
</dbReference>
<feature type="domain" description="Guanylate kinase-like" evidence="14">
    <location>
        <begin position="6"/>
        <end position="184"/>
    </location>
</feature>
<evidence type="ECO:0000256" key="8">
    <source>
        <dbReference type="ARBA" id="ARBA00022741"/>
    </source>
</evidence>
<evidence type="ECO:0000256" key="3">
    <source>
        <dbReference type="ARBA" id="ARBA00005790"/>
    </source>
</evidence>
<keyword evidence="8 13" id="KW-0547">Nucleotide-binding</keyword>
<evidence type="ECO:0000256" key="10">
    <source>
        <dbReference type="ARBA" id="ARBA00022840"/>
    </source>
</evidence>
<comment type="catalytic activity">
    <reaction evidence="12 13">
        <text>GMP + ATP = GDP + ADP</text>
        <dbReference type="Rhea" id="RHEA:20780"/>
        <dbReference type="ChEBI" id="CHEBI:30616"/>
        <dbReference type="ChEBI" id="CHEBI:58115"/>
        <dbReference type="ChEBI" id="CHEBI:58189"/>
        <dbReference type="ChEBI" id="CHEBI:456216"/>
        <dbReference type="EC" id="2.7.4.8"/>
    </reaction>
</comment>
<keyword evidence="10 13" id="KW-0067">ATP-binding</keyword>
<evidence type="ECO:0000256" key="5">
    <source>
        <dbReference type="ARBA" id="ARBA00016296"/>
    </source>
</evidence>
<comment type="caution">
    <text evidence="15">The sequence shown here is derived from an EMBL/GenBank/DDBJ whole genome shotgun (WGS) entry which is preliminary data.</text>
</comment>
<name>A0A932MQ88_UNCTE</name>
<evidence type="ECO:0000259" key="14">
    <source>
        <dbReference type="PROSITE" id="PS50052"/>
    </source>
</evidence>
<evidence type="ECO:0000256" key="9">
    <source>
        <dbReference type="ARBA" id="ARBA00022777"/>
    </source>
</evidence>
<evidence type="ECO:0000256" key="6">
    <source>
        <dbReference type="ARBA" id="ARBA00022490"/>
    </source>
</evidence>
<dbReference type="FunFam" id="3.30.63.10:FF:000005">
    <property type="entry name" value="Guanylate kinase"/>
    <property type="match status" value="1"/>
</dbReference>
<dbReference type="PROSITE" id="PS50052">
    <property type="entry name" value="GUANYLATE_KINASE_2"/>
    <property type="match status" value="1"/>
</dbReference>
<dbReference type="GO" id="GO:0005829">
    <property type="term" value="C:cytosol"/>
    <property type="evidence" value="ECO:0007669"/>
    <property type="project" value="TreeGrafter"/>
</dbReference>
<keyword evidence="7 13" id="KW-0808">Transferase</keyword>
<evidence type="ECO:0000256" key="2">
    <source>
        <dbReference type="ARBA" id="ARBA00004496"/>
    </source>
</evidence>
<accession>A0A932MQ88</accession>
<evidence type="ECO:0000256" key="11">
    <source>
        <dbReference type="ARBA" id="ARBA00030128"/>
    </source>
</evidence>
<evidence type="ECO:0000256" key="1">
    <source>
        <dbReference type="ARBA" id="ARBA00003531"/>
    </source>
</evidence>
<keyword evidence="6 13" id="KW-0963">Cytoplasm</keyword>
<dbReference type="EMBL" id="JACPUR010000019">
    <property type="protein sequence ID" value="MBI3127871.1"/>
    <property type="molecule type" value="Genomic_DNA"/>
</dbReference>
<sequence length="195" mass="21961">MSRRRGHIFVLSAPSGTGKSSLIERAVREIPGIWHSVSATTRPPRSYEKEGVHYFFLTPEDFHRRIKASGFLEWAEVFGDHYGTPSDGVDRKLEAGEDVIMDLDVQGALQVKRRRPDATLIFVMPPSIEELAKRLRKRGAEAEDRIARRLARAEEEMSRRALYDYVIVNEDLDAAFRELSDIIAAHRSKAAGAGA</sequence>
<dbReference type="InterPro" id="IPR027417">
    <property type="entry name" value="P-loop_NTPase"/>
</dbReference>
<dbReference type="SUPFAM" id="SSF52540">
    <property type="entry name" value="P-loop containing nucleoside triphosphate hydrolases"/>
    <property type="match status" value="1"/>
</dbReference>
<dbReference type="EC" id="2.7.4.8" evidence="4 13"/>